<sequence>MNHPALTSTDLKKLSVAVQNWYRHYHLPLDETISSHVCAAAIAIYQDGAISIDDISRLLIARVPPGQVSAKMPQTLQ</sequence>
<reference evidence="1 2" key="1">
    <citation type="submission" date="2019-08" db="EMBL/GenBank/DDBJ databases">
        <title>Prosopis cineraria nodule microbiome.</title>
        <authorList>
            <person name="Ali R."/>
            <person name="Chaluvadi S.R."/>
            <person name="Wang X."/>
        </authorList>
    </citation>
    <scope>NUCLEOTIDE SEQUENCE [LARGE SCALE GENOMIC DNA]</scope>
    <source>
        <strain evidence="1 2">BG7</strain>
    </source>
</reference>
<protein>
    <submittedName>
        <fullName evidence="1">Uncharacterized protein</fullName>
    </submittedName>
</protein>
<organism evidence="1 2">
    <name type="scientific">Rhizobium grahamii</name>
    <dbReference type="NCBI Taxonomy" id="1120045"/>
    <lineage>
        <taxon>Bacteria</taxon>
        <taxon>Pseudomonadati</taxon>
        <taxon>Pseudomonadota</taxon>
        <taxon>Alphaproteobacteria</taxon>
        <taxon>Hyphomicrobiales</taxon>
        <taxon>Rhizobiaceae</taxon>
        <taxon>Rhizobium/Agrobacterium group</taxon>
        <taxon>Rhizobium</taxon>
    </lineage>
</organism>
<dbReference type="KEGG" id="rgr:FZ934_12145"/>
<accession>A0A5Q0CBK1</accession>
<dbReference type="EMBL" id="CP043498">
    <property type="protein sequence ID" value="QFY61099.1"/>
    <property type="molecule type" value="Genomic_DNA"/>
</dbReference>
<keyword evidence="2" id="KW-1185">Reference proteome</keyword>
<dbReference type="OrthoDB" id="10009640at2"/>
<dbReference type="Proteomes" id="UP000326881">
    <property type="component" value="Chromosome"/>
</dbReference>
<evidence type="ECO:0000313" key="2">
    <source>
        <dbReference type="Proteomes" id="UP000326881"/>
    </source>
</evidence>
<gene>
    <name evidence="1" type="ORF">FZ934_12145</name>
</gene>
<dbReference type="AlphaFoldDB" id="A0A5Q0CBK1"/>
<dbReference type="RefSeq" id="WP_065690775.1">
    <property type="nucleotide sequence ID" value="NZ_CP043498.1"/>
</dbReference>
<evidence type="ECO:0000313" key="1">
    <source>
        <dbReference type="EMBL" id="QFY61099.1"/>
    </source>
</evidence>
<name>A0A5Q0CBK1_9HYPH</name>
<proteinExistence type="predicted"/>